<evidence type="ECO:0008006" key="4">
    <source>
        <dbReference type="Google" id="ProtNLM"/>
    </source>
</evidence>
<dbReference type="Proteomes" id="UP000295696">
    <property type="component" value="Unassembled WGS sequence"/>
</dbReference>
<sequence>MTRNTLRIALMLVFMALFLALIYVEKTRAKHVLIIHSYNTDYSWVEAINEGIERVLEDQRGVFTRYHYLDLKNHGGEDFRRTATQLAIRVVEETQPDVLVLFDDAAQVLVGQRFYEGDGEGTPGIKVVYGGVNGDPASYYGDSNSVSGILERKPMAVIRDIALTILHEQVAQGEAPITDPKIVFIGDTSDSITADLPHYSSIDWAPFEWLEPVQVGTFDDWKEAVQRGGEEADVILVTNYQQIRETPGGPFIRPASQAMKWADANATVPIVGMGWTNSEDGAMLSVSVSPYEQGEVAIREALAVLEGAEPMGAITSKQFLVHICHPALARRGVTVPFIHEAFARATGNYYTEGC</sequence>
<reference evidence="2 3" key="1">
    <citation type="submission" date="2019-03" db="EMBL/GenBank/DDBJ databases">
        <title>Genomic Encyclopedia of Type Strains, Phase IV (KMG-IV): sequencing the most valuable type-strain genomes for metagenomic binning, comparative biology and taxonomic classification.</title>
        <authorList>
            <person name="Goeker M."/>
        </authorList>
    </citation>
    <scope>NUCLEOTIDE SEQUENCE [LARGE SCALE GENOMIC DNA]</scope>
    <source>
        <strain evidence="2 3">DSM 104836</strain>
    </source>
</reference>
<proteinExistence type="predicted"/>
<dbReference type="EMBL" id="SLZU01000005">
    <property type="protein sequence ID" value="TCS64585.1"/>
    <property type="molecule type" value="Genomic_DNA"/>
</dbReference>
<evidence type="ECO:0000313" key="3">
    <source>
        <dbReference type="Proteomes" id="UP000295696"/>
    </source>
</evidence>
<gene>
    <name evidence="2" type="ORF">EDD52_105146</name>
</gene>
<name>A0A4R3JGH2_9RHOB</name>
<evidence type="ECO:0000256" key="1">
    <source>
        <dbReference type="SAM" id="Phobius"/>
    </source>
</evidence>
<comment type="caution">
    <text evidence="2">The sequence shown here is derived from an EMBL/GenBank/DDBJ whole genome shotgun (WGS) entry which is preliminary data.</text>
</comment>
<keyword evidence="1" id="KW-0812">Transmembrane</keyword>
<feature type="transmembrane region" description="Helical" evidence="1">
    <location>
        <begin position="6"/>
        <end position="24"/>
    </location>
</feature>
<keyword evidence="1" id="KW-0472">Membrane</keyword>
<evidence type="ECO:0000313" key="2">
    <source>
        <dbReference type="EMBL" id="TCS64585.1"/>
    </source>
</evidence>
<organism evidence="2 3">
    <name type="scientific">Primorskyibacter sedentarius</name>
    <dbReference type="NCBI Taxonomy" id="745311"/>
    <lineage>
        <taxon>Bacteria</taxon>
        <taxon>Pseudomonadati</taxon>
        <taxon>Pseudomonadota</taxon>
        <taxon>Alphaproteobacteria</taxon>
        <taxon>Rhodobacterales</taxon>
        <taxon>Roseobacteraceae</taxon>
        <taxon>Primorskyibacter</taxon>
    </lineage>
</organism>
<accession>A0A4R3JGH2</accession>
<dbReference type="OrthoDB" id="5644906at2"/>
<keyword evidence="1" id="KW-1133">Transmembrane helix</keyword>
<dbReference type="AlphaFoldDB" id="A0A4R3JGH2"/>
<dbReference type="RefSeq" id="WP_132244419.1">
    <property type="nucleotide sequence ID" value="NZ_SLZU01000005.1"/>
</dbReference>
<keyword evidence="3" id="KW-1185">Reference proteome</keyword>
<protein>
    <recommendedName>
        <fullName evidence="4">ABC transporter substrate binding protein</fullName>
    </recommendedName>
</protein>